<comment type="cofactor">
    <cofactor evidence="3">
        <name>Zn(2+)</name>
        <dbReference type="ChEBI" id="CHEBI:29105"/>
    </cofactor>
    <text evidence="3">Binds 1 divalent metal cation per subunit.</text>
</comment>
<dbReference type="EMBL" id="BMFA01000001">
    <property type="protein sequence ID" value="GGB36351.1"/>
    <property type="molecule type" value="Genomic_DNA"/>
</dbReference>
<accession>A0A916TAK3</accession>
<dbReference type="InterPro" id="IPR005511">
    <property type="entry name" value="SMP-30"/>
</dbReference>
<feature type="binding site" evidence="3">
    <location>
        <position position="149"/>
    </location>
    <ligand>
        <name>a divalent metal cation</name>
        <dbReference type="ChEBI" id="CHEBI:60240"/>
    </ligand>
</feature>
<evidence type="ECO:0000256" key="3">
    <source>
        <dbReference type="PIRSR" id="PIRSR605511-2"/>
    </source>
</evidence>
<dbReference type="PRINTS" id="PR01790">
    <property type="entry name" value="SMP30FAMILY"/>
</dbReference>
<dbReference type="OrthoDB" id="2633250at2"/>
<evidence type="ECO:0000256" key="2">
    <source>
        <dbReference type="PIRSR" id="PIRSR605511-1"/>
    </source>
</evidence>
<keyword evidence="6" id="KW-1185">Reference proteome</keyword>
<feature type="domain" description="SMP-30/Gluconolactonase/LRE-like region" evidence="4">
    <location>
        <begin position="15"/>
        <end position="257"/>
    </location>
</feature>
<dbReference type="AlphaFoldDB" id="A0A916TAK3"/>
<dbReference type="Gene3D" id="2.120.10.30">
    <property type="entry name" value="TolB, C-terminal domain"/>
    <property type="match status" value="1"/>
</dbReference>
<dbReference type="InterPro" id="IPR011042">
    <property type="entry name" value="6-blade_b-propeller_TolB-like"/>
</dbReference>
<evidence type="ECO:0000313" key="5">
    <source>
        <dbReference type="EMBL" id="GGB36351.1"/>
    </source>
</evidence>
<dbReference type="InterPro" id="IPR013658">
    <property type="entry name" value="SGL"/>
</dbReference>
<reference evidence="5" key="2">
    <citation type="submission" date="2020-09" db="EMBL/GenBank/DDBJ databases">
        <authorList>
            <person name="Sun Q."/>
            <person name="Zhou Y."/>
        </authorList>
    </citation>
    <scope>NUCLEOTIDE SEQUENCE</scope>
    <source>
        <strain evidence="5">CGMCC 1.12426</strain>
    </source>
</reference>
<feature type="active site" description="Proton donor/acceptor" evidence="2">
    <location>
        <position position="199"/>
    </location>
</feature>
<dbReference type="GO" id="GO:0019853">
    <property type="term" value="P:L-ascorbic acid biosynthetic process"/>
    <property type="evidence" value="ECO:0007669"/>
    <property type="project" value="TreeGrafter"/>
</dbReference>
<evidence type="ECO:0000256" key="1">
    <source>
        <dbReference type="ARBA" id="ARBA00008853"/>
    </source>
</evidence>
<evidence type="ECO:0000313" key="6">
    <source>
        <dbReference type="Proteomes" id="UP000605148"/>
    </source>
</evidence>
<comment type="similarity">
    <text evidence="1">Belongs to the SMP-30/CGR1 family.</text>
</comment>
<dbReference type="PANTHER" id="PTHR10907">
    <property type="entry name" value="REGUCALCIN"/>
    <property type="match status" value="1"/>
</dbReference>
<feature type="binding site" evidence="3">
    <location>
        <position position="100"/>
    </location>
    <ligand>
        <name>substrate</name>
    </ligand>
</feature>
<reference evidence="5" key="1">
    <citation type="journal article" date="2014" name="Int. J. Syst. Evol. Microbiol.">
        <title>Complete genome sequence of Corynebacterium casei LMG S-19264T (=DSM 44701T), isolated from a smear-ripened cheese.</title>
        <authorList>
            <consortium name="US DOE Joint Genome Institute (JGI-PGF)"/>
            <person name="Walter F."/>
            <person name="Albersmeier A."/>
            <person name="Kalinowski J."/>
            <person name="Ruckert C."/>
        </authorList>
    </citation>
    <scope>NUCLEOTIDE SEQUENCE</scope>
    <source>
        <strain evidence="5">CGMCC 1.12426</strain>
    </source>
</reference>
<dbReference type="RefSeq" id="WP_150494214.1">
    <property type="nucleotide sequence ID" value="NZ_BMFA01000001.1"/>
</dbReference>
<evidence type="ECO:0000259" key="4">
    <source>
        <dbReference type="Pfam" id="PF08450"/>
    </source>
</evidence>
<feature type="binding site" evidence="3">
    <location>
        <position position="199"/>
    </location>
    <ligand>
        <name>a divalent metal cation</name>
        <dbReference type="ChEBI" id="CHEBI:60240"/>
    </ligand>
</feature>
<comment type="caution">
    <text evidence="5">The sequence shown here is derived from an EMBL/GenBank/DDBJ whole genome shotgun (WGS) entry which is preliminary data.</text>
</comment>
<gene>
    <name evidence="5" type="ORF">GCM10011316_05630</name>
</gene>
<dbReference type="PANTHER" id="PTHR10907:SF47">
    <property type="entry name" value="REGUCALCIN"/>
    <property type="match status" value="1"/>
</dbReference>
<keyword evidence="3" id="KW-0862">Zinc</keyword>
<sequence length="294" mass="31985">MSITITRLLDTTYQLAECPTWDERTGHLYWADIQGHSIQAMDWTTRAVSTWHFANEVGSFGLTEDVRLVVAVWDKIILFDPQTGAQEILAEVEADLPYTRLNDGKVGPDGAFWVGTMDTRSPREPVASLYRVDGSGAVEHIREGLQVSNGLAWSPDGTTMYHADSSPGWIEAYTFDPQHGALGAKMLFAQQTNETGRPDGAAVDASGQYWSAGVSSGVLNCFSPDGEIKAAIRMPVPRPTMPCFCGPELDQLVVTSLKPPSDPTVIEPDELSGGLFLVEGHGVKGLPGYRFRPT</sequence>
<feature type="binding site" evidence="3">
    <location>
        <position position="17"/>
    </location>
    <ligand>
        <name>a divalent metal cation</name>
        <dbReference type="ChEBI" id="CHEBI:60240"/>
    </ligand>
</feature>
<name>A0A916TAK3_9HYPH</name>
<dbReference type="Proteomes" id="UP000605148">
    <property type="component" value="Unassembled WGS sequence"/>
</dbReference>
<dbReference type="SUPFAM" id="SSF63829">
    <property type="entry name" value="Calcium-dependent phosphotriesterase"/>
    <property type="match status" value="1"/>
</dbReference>
<dbReference type="GO" id="GO:0004341">
    <property type="term" value="F:gluconolactonase activity"/>
    <property type="evidence" value="ECO:0007669"/>
    <property type="project" value="TreeGrafter"/>
</dbReference>
<organism evidence="5 6">
    <name type="scientific">Roseibium aquae</name>
    <dbReference type="NCBI Taxonomy" id="1323746"/>
    <lineage>
        <taxon>Bacteria</taxon>
        <taxon>Pseudomonadati</taxon>
        <taxon>Pseudomonadota</taxon>
        <taxon>Alphaproteobacteria</taxon>
        <taxon>Hyphomicrobiales</taxon>
        <taxon>Stappiaceae</taxon>
        <taxon>Roseibium</taxon>
    </lineage>
</organism>
<feature type="binding site" evidence="3">
    <location>
        <position position="102"/>
    </location>
    <ligand>
        <name>substrate</name>
    </ligand>
</feature>
<proteinExistence type="inferred from homology"/>
<dbReference type="GO" id="GO:0005509">
    <property type="term" value="F:calcium ion binding"/>
    <property type="evidence" value="ECO:0007669"/>
    <property type="project" value="TreeGrafter"/>
</dbReference>
<protein>
    <recommendedName>
        <fullName evidence="4">SMP-30/Gluconolactonase/LRE-like region domain-containing protein</fullName>
    </recommendedName>
</protein>
<dbReference type="Pfam" id="PF08450">
    <property type="entry name" value="SGL"/>
    <property type="match status" value="1"/>
</dbReference>
<keyword evidence="3" id="KW-0479">Metal-binding</keyword>